<dbReference type="InterPro" id="IPR001810">
    <property type="entry name" value="F-box_dom"/>
</dbReference>
<sequence length="1073" mass="118654">MESSHESQVSNMHSVKKSLMDLPSETIALILENATDHDLAQLCRVSKAVRELAAAELYHNLNHTFNEDPVSPKLSVDYLAGFLETLATSDYNYAGHVKEVMVDTGYAAGKGEQACRQFCYDLTCGKLLNTLLLAALKRTNSLEGFYWNARIELSTPVFRALHRMPNLRRVHIRLQAGQSLHSIPKAGSGPNQSGASLNASPISPGVPPPPGPHSPGGYGYAQPNPPGNTFRMVPKLPVARPVEQACSFSGFKSLKSLGALDMDTLEYIPEIAECVRNSLETLKTLELSLSDSFARRAREKPRVDGSDGATSDDASSVDSQPLGTGDEGAPAGGNPEQVRQWYKTRQEAILSRIFAPKSPKLDAKAIESAVNEVVIRAETEAQNELDRDTDDMTNDAEDREFVKMMRTIFREARSKQEPSSKGSKAIEKIERAATKYLEGKARPVNESKSKPKNKAPLIKIKTPKPPPPSSWQVPPQASGNYKSYSVHEDVLLDYLGFSKAAWDQMTAQAKNAYVQNYFKDTQGVSYQPYPMPPPPPGKSTGYNKVYYANPNSVPGYVPPSKYIVIPPKKVKKPPAQKPKYGSDSDEQGKTPNPVKSAGTETTFDKDPPTGAAKKDEDLSEDSDLQYPSGDEDDGPDQEFETENEGSGDEDKTPNVEMEEMQLGINGVLEQSGLLEENEGLEGGDTPVTINKGKQAVRDPPNGHLTPPKLASPEAVAMPEKQEDPVSRYLRISHGLPIERLAIYLIPVKPAALLQHFDAYALKSITLLNVGSQRRIWATMTKLQHQSPLPLTGIYTDNVTPALLTFIESLRAGQLEDLFLLERYLRKKGRVPQLQDCDKTSVEIDAIRKQILKKHMKGLKRLMIRNDDTETWAIDNITMRLIAREGVKLRELAVQCETFSFHTIVRSLPKLTELYALQINFILEAGTPPVSMTGIAIASQHHYGGTVIEPHTSASATMLHELRQCVIDSMSHCKDTTQLEWIGFSWLTRGRHQNHLDGEGNPYVFLSKIIREDEVDSEDEDEDGGAQEKKHDGTAEGGVKADLPIAFWAENDLNISEVQCTVRMWEKEIWAGRL</sequence>
<evidence type="ECO:0000259" key="2">
    <source>
        <dbReference type="PROSITE" id="PS50181"/>
    </source>
</evidence>
<dbReference type="PROSITE" id="PS50181">
    <property type="entry name" value="FBOX"/>
    <property type="match status" value="1"/>
</dbReference>
<feature type="region of interest" description="Disordered" evidence="1">
    <location>
        <begin position="1014"/>
        <end position="1036"/>
    </location>
</feature>
<dbReference type="AlphaFoldDB" id="A0A8H7AP64"/>
<proteinExistence type="predicted"/>
<feature type="domain" description="F-box" evidence="2">
    <location>
        <begin position="16"/>
        <end position="61"/>
    </location>
</feature>
<dbReference type="OrthoDB" id="4200124at2759"/>
<feature type="compositionally biased region" description="Low complexity" evidence="1">
    <location>
        <begin position="306"/>
        <end position="319"/>
    </location>
</feature>
<feature type="region of interest" description="Disordered" evidence="1">
    <location>
        <begin position="677"/>
        <end position="710"/>
    </location>
</feature>
<evidence type="ECO:0000256" key="1">
    <source>
        <dbReference type="SAM" id="MobiDB-lite"/>
    </source>
</evidence>
<feature type="region of interest" description="Disordered" evidence="1">
    <location>
        <begin position="567"/>
        <end position="654"/>
    </location>
</feature>
<evidence type="ECO:0000313" key="3">
    <source>
        <dbReference type="EMBL" id="KAF7511667.1"/>
    </source>
</evidence>
<feature type="compositionally biased region" description="Basic and acidic residues" evidence="1">
    <location>
        <begin position="602"/>
        <end position="616"/>
    </location>
</feature>
<organism evidence="3 4">
    <name type="scientific">Endocarpon pusillum</name>
    <dbReference type="NCBI Taxonomy" id="364733"/>
    <lineage>
        <taxon>Eukaryota</taxon>
        <taxon>Fungi</taxon>
        <taxon>Dikarya</taxon>
        <taxon>Ascomycota</taxon>
        <taxon>Pezizomycotina</taxon>
        <taxon>Eurotiomycetes</taxon>
        <taxon>Chaetothyriomycetidae</taxon>
        <taxon>Verrucariales</taxon>
        <taxon>Verrucariaceae</taxon>
        <taxon>Endocarpon</taxon>
    </lineage>
</organism>
<protein>
    <recommendedName>
        <fullName evidence="2">F-box domain-containing protein</fullName>
    </recommendedName>
</protein>
<feature type="compositionally biased region" description="Acidic residues" evidence="1">
    <location>
        <begin position="617"/>
        <end position="647"/>
    </location>
</feature>
<feature type="compositionally biased region" description="Acidic residues" evidence="1">
    <location>
        <begin position="1014"/>
        <end position="1024"/>
    </location>
</feature>
<feature type="region of interest" description="Disordered" evidence="1">
    <location>
        <begin position="181"/>
        <end position="232"/>
    </location>
</feature>
<dbReference type="Proteomes" id="UP000606974">
    <property type="component" value="Unassembled WGS sequence"/>
</dbReference>
<name>A0A8H7AP64_9EURO</name>
<reference evidence="3" key="1">
    <citation type="submission" date="2020-02" db="EMBL/GenBank/DDBJ databases">
        <authorList>
            <person name="Palmer J.M."/>
        </authorList>
    </citation>
    <scope>NUCLEOTIDE SEQUENCE</scope>
    <source>
        <strain evidence="3">EPUS1.4</strain>
        <tissue evidence="3">Thallus</tissue>
    </source>
</reference>
<feature type="compositionally biased region" description="Polar residues" evidence="1">
    <location>
        <begin position="189"/>
        <end position="199"/>
    </location>
</feature>
<feature type="compositionally biased region" description="Basic and acidic residues" evidence="1">
    <location>
        <begin position="296"/>
        <end position="305"/>
    </location>
</feature>
<gene>
    <name evidence="3" type="ORF">GJ744_003830</name>
</gene>
<feature type="compositionally biased region" description="Basic and acidic residues" evidence="1">
    <location>
        <begin position="437"/>
        <end position="449"/>
    </location>
</feature>
<keyword evidence="4" id="KW-1185">Reference proteome</keyword>
<feature type="region of interest" description="Disordered" evidence="1">
    <location>
        <begin position="437"/>
        <end position="475"/>
    </location>
</feature>
<feature type="region of interest" description="Disordered" evidence="1">
    <location>
        <begin position="296"/>
        <end position="336"/>
    </location>
</feature>
<feature type="compositionally biased region" description="Pro residues" evidence="1">
    <location>
        <begin position="204"/>
        <end position="213"/>
    </location>
</feature>
<accession>A0A8H7AP64</accession>
<dbReference type="EMBL" id="JAACFV010000018">
    <property type="protein sequence ID" value="KAF7511667.1"/>
    <property type="molecule type" value="Genomic_DNA"/>
</dbReference>
<evidence type="ECO:0000313" key="4">
    <source>
        <dbReference type="Proteomes" id="UP000606974"/>
    </source>
</evidence>
<comment type="caution">
    <text evidence="3">The sequence shown here is derived from an EMBL/GenBank/DDBJ whole genome shotgun (WGS) entry which is preliminary data.</text>
</comment>